<evidence type="ECO:0000256" key="2">
    <source>
        <dbReference type="ARBA" id="ARBA00022801"/>
    </source>
</evidence>
<dbReference type="SUPFAM" id="SSF50891">
    <property type="entry name" value="Cyclophilin-like"/>
    <property type="match status" value="1"/>
</dbReference>
<reference evidence="5 6" key="1">
    <citation type="submission" date="2018-03" db="EMBL/GenBank/DDBJ databases">
        <title>Actinopolyspora mortivallis from Sahara, screening for active biomolecules.</title>
        <authorList>
            <person name="Selama O."/>
            <person name="Wellington E.M.H."/>
            <person name="Hacene H."/>
        </authorList>
    </citation>
    <scope>NUCLEOTIDE SEQUENCE [LARGE SCALE GENOMIC DNA]</scope>
    <source>
        <strain evidence="5 6">M5A</strain>
    </source>
</reference>
<evidence type="ECO:0000256" key="3">
    <source>
        <dbReference type="ARBA" id="ARBA00022840"/>
    </source>
</evidence>
<protein>
    <submittedName>
        <fullName evidence="5">Allophanate hydrolase</fullName>
    </submittedName>
</protein>
<organism evidence="5 6">
    <name type="scientific">Actinopolyspora mortivallis</name>
    <dbReference type="NCBI Taxonomy" id="33906"/>
    <lineage>
        <taxon>Bacteria</taxon>
        <taxon>Bacillati</taxon>
        <taxon>Actinomycetota</taxon>
        <taxon>Actinomycetes</taxon>
        <taxon>Actinopolysporales</taxon>
        <taxon>Actinopolysporaceae</taxon>
        <taxon>Actinopolyspora</taxon>
    </lineage>
</organism>
<sequence>MTELRILTTGPLTTVQDLGRTGAAHIGVGVSGAADRGSFRLANRLVGNPEEYAGLEITLGGLSLRADHPLTVALTGADCPLTVNDCAAAPNAVLRVPAGGVLTVGTPSHGARGYLAIRGGVDVDPVLDSRATDTLSGLGPPPVRPGDVLPVGPPPPEFPLVDTAPVPSPPEGDLVLTVTPGPRADWFTGEALATLLGAGYRVTPESDRVGMRLDGPPLERRHGGELPSEGMVAGALQVPPSGRPTLFLADHPVTGGYPVIAVLRSAEVDRAAQARPGQRLWFRAERGRGPLS</sequence>
<dbReference type="PANTHER" id="PTHR43309">
    <property type="entry name" value="5-OXOPROLINASE SUBUNIT C"/>
    <property type="match status" value="1"/>
</dbReference>
<dbReference type="FunCoup" id="A0A2T0GVR3">
    <property type="interactions" value="5"/>
</dbReference>
<dbReference type="STRING" id="1050202.GCA_000384035_02735"/>
<dbReference type="SMART" id="SM00797">
    <property type="entry name" value="AHS2"/>
    <property type="match status" value="1"/>
</dbReference>
<keyword evidence="6" id="KW-1185">Reference proteome</keyword>
<dbReference type="Pfam" id="PF02626">
    <property type="entry name" value="CT_A_B"/>
    <property type="match status" value="1"/>
</dbReference>
<keyword evidence="1" id="KW-0547">Nucleotide-binding</keyword>
<evidence type="ECO:0000259" key="4">
    <source>
        <dbReference type="SMART" id="SM00797"/>
    </source>
</evidence>
<dbReference type="InParanoid" id="A0A2T0GVR3"/>
<evidence type="ECO:0000313" key="5">
    <source>
        <dbReference type="EMBL" id="PRW63201.1"/>
    </source>
</evidence>
<dbReference type="InterPro" id="IPR003778">
    <property type="entry name" value="CT_A_B"/>
</dbReference>
<dbReference type="GO" id="GO:0016787">
    <property type="term" value="F:hydrolase activity"/>
    <property type="evidence" value="ECO:0007669"/>
    <property type="project" value="UniProtKB-KW"/>
</dbReference>
<gene>
    <name evidence="5" type="ORF">CEP50_11635</name>
</gene>
<feature type="domain" description="Carboxyltransferase" evidence="4">
    <location>
        <begin position="25"/>
        <end position="291"/>
    </location>
</feature>
<comment type="caution">
    <text evidence="5">The sequence shown here is derived from an EMBL/GenBank/DDBJ whole genome shotgun (WGS) entry which is preliminary data.</text>
</comment>
<dbReference type="InterPro" id="IPR052708">
    <property type="entry name" value="PxpC"/>
</dbReference>
<evidence type="ECO:0000256" key="1">
    <source>
        <dbReference type="ARBA" id="ARBA00022741"/>
    </source>
</evidence>
<dbReference type="Proteomes" id="UP000239352">
    <property type="component" value="Unassembled WGS sequence"/>
</dbReference>
<keyword evidence="3" id="KW-0067">ATP-binding</keyword>
<name>A0A2T0GVR3_ACTMO</name>
<dbReference type="Gene3D" id="2.40.100.10">
    <property type="entry name" value="Cyclophilin-like"/>
    <property type="match status" value="1"/>
</dbReference>
<dbReference type="RefSeq" id="WP_106113973.1">
    <property type="nucleotide sequence ID" value="NZ_PVSR01000018.1"/>
</dbReference>
<dbReference type="PANTHER" id="PTHR43309:SF3">
    <property type="entry name" value="5-OXOPROLINASE SUBUNIT C"/>
    <property type="match status" value="1"/>
</dbReference>
<dbReference type="EMBL" id="PVSR01000018">
    <property type="protein sequence ID" value="PRW63201.1"/>
    <property type="molecule type" value="Genomic_DNA"/>
</dbReference>
<dbReference type="AlphaFoldDB" id="A0A2T0GVR3"/>
<keyword evidence="2 5" id="KW-0378">Hydrolase</keyword>
<dbReference type="InterPro" id="IPR029000">
    <property type="entry name" value="Cyclophilin-like_dom_sf"/>
</dbReference>
<dbReference type="GO" id="GO:0005524">
    <property type="term" value="F:ATP binding"/>
    <property type="evidence" value="ECO:0007669"/>
    <property type="project" value="UniProtKB-KW"/>
</dbReference>
<dbReference type="NCBIfam" id="TIGR00724">
    <property type="entry name" value="urea_amlyse_rel"/>
    <property type="match status" value="1"/>
</dbReference>
<accession>A0A2T0GVR3</accession>
<evidence type="ECO:0000313" key="6">
    <source>
        <dbReference type="Proteomes" id="UP000239352"/>
    </source>
</evidence>
<proteinExistence type="predicted"/>